<organism evidence="3 4">
    <name type="scientific">Coccomyxa subellipsoidea (strain C-169)</name>
    <name type="common">Green microalga</name>
    <dbReference type="NCBI Taxonomy" id="574566"/>
    <lineage>
        <taxon>Eukaryota</taxon>
        <taxon>Viridiplantae</taxon>
        <taxon>Chlorophyta</taxon>
        <taxon>core chlorophytes</taxon>
        <taxon>Trebouxiophyceae</taxon>
        <taxon>Trebouxiophyceae incertae sedis</taxon>
        <taxon>Coccomyxaceae</taxon>
        <taxon>Coccomyxa</taxon>
        <taxon>Coccomyxa subellipsoidea</taxon>
    </lineage>
</organism>
<dbReference type="InterPro" id="IPR057634">
    <property type="entry name" value="PAH_ZNF598/HEL2"/>
</dbReference>
<feature type="region of interest" description="Disordered" evidence="1">
    <location>
        <begin position="690"/>
        <end position="778"/>
    </location>
</feature>
<dbReference type="KEGG" id="csl:COCSUDRAFT_46598"/>
<dbReference type="AlphaFoldDB" id="I0Z3B2"/>
<feature type="compositionally biased region" description="Polar residues" evidence="1">
    <location>
        <begin position="740"/>
        <end position="756"/>
    </location>
</feature>
<dbReference type="Pfam" id="PF23202">
    <property type="entry name" value="PAH_ZNF598"/>
    <property type="match status" value="1"/>
</dbReference>
<feature type="domain" description="C2H2-type" evidence="2">
    <location>
        <begin position="147"/>
        <end position="168"/>
    </location>
</feature>
<dbReference type="PROSITE" id="PS00028">
    <property type="entry name" value="ZINC_FINGER_C2H2_1"/>
    <property type="match status" value="1"/>
</dbReference>
<feature type="compositionally biased region" description="Low complexity" evidence="1">
    <location>
        <begin position="425"/>
        <end position="466"/>
    </location>
</feature>
<sequence>MDDKRCVICQQQSPSVFVTRFMGSYTSTIPSEEFARLQATPGLYDLQSVEAYFDDKGHYEDIRALCSYNHPALEGVAPISSFRSLRELKYNLQNAKQLHFCDICVESRKVFIPEQIAYSKPELDRHMRSGDLTGPMAESGFKGHPQCRFCRKRFYGDNELFVHMQSAHEQCFLCRRARPDRYVYYKDYNELEEHFRHEHYLCEDSTCLEKKFVVFTSEQEIKQHVAREHGGHMSRAEKRQALTIPINFQYRRGEEPAGPSGPAAGAGIVIGGAGNVQSRFSRRPPAESDRRQISSAVQASIESAQTEHALRSSATPGSNGRAAEEAAEQQPAFTGPAHWAAAAGRSGGTAQMRPEDFPSLPGASKSSKKRAKAKEKAQASGLQDGNRSASAASLRGDAPPSMSQSTSAPDLQAEVLREPEWQEVAAPQPRQLQQQQRLSALQRRAAASASAPTEAFPALPSAAPSSSQPPPARPLPPPSVPAASAAPSAAAFPPLPTAAAPKSGAARAALWRAPAPSAAKSSAAASQQRAPPRIMEQDFPVLGQTRNAATPAPSQPVPVSDSLKAANKALMEKIRGRLDAEDLTTFRSHAAAYMRGDTDAHSYYAVVDSLGLGPLVPEMAALLPDAGKRAELLSLHGAAAASPSDAAAAAVHASQNASWQCARCSLINGPAAGSSCEACGSRRPWQADSNGAAAGDDFPAFGSSAAGEPEAAKGPKKGKKVSKFERLRLTGGDPEATAAWLNTSGGTKTKPQNMWTQGRPAVVGGGGSQPRGQWAAKDKLAHEWRNINDAWDKK</sequence>
<dbReference type="GeneID" id="17043134"/>
<evidence type="ECO:0000256" key="1">
    <source>
        <dbReference type="SAM" id="MobiDB-lite"/>
    </source>
</evidence>
<feature type="compositionally biased region" description="Pro residues" evidence="1">
    <location>
        <begin position="467"/>
        <end position="480"/>
    </location>
</feature>
<keyword evidence="4" id="KW-1185">Reference proteome</keyword>
<dbReference type="GO" id="GO:0043022">
    <property type="term" value="F:ribosome binding"/>
    <property type="evidence" value="ECO:0007669"/>
    <property type="project" value="TreeGrafter"/>
</dbReference>
<feature type="compositionally biased region" description="Low complexity" evidence="1">
    <location>
        <begin position="691"/>
        <end position="709"/>
    </location>
</feature>
<dbReference type="InterPro" id="IPR044288">
    <property type="entry name" value="ZNF598/HEL2"/>
</dbReference>
<dbReference type="InterPro" id="IPR013087">
    <property type="entry name" value="Znf_C2H2_type"/>
</dbReference>
<name>I0Z3B2_COCSC</name>
<dbReference type="EMBL" id="AGSI01000004">
    <property type="protein sequence ID" value="EIE25131.1"/>
    <property type="molecule type" value="Genomic_DNA"/>
</dbReference>
<dbReference type="eggNOG" id="KOG2231">
    <property type="taxonomic scope" value="Eukaryota"/>
</dbReference>
<proteinExistence type="predicted"/>
<dbReference type="RefSeq" id="XP_005649675.1">
    <property type="nucleotide sequence ID" value="XM_005649618.1"/>
</dbReference>
<dbReference type="GO" id="GO:0072344">
    <property type="term" value="P:rescue of stalled ribosome"/>
    <property type="evidence" value="ECO:0007669"/>
    <property type="project" value="InterPro"/>
</dbReference>
<dbReference type="STRING" id="574566.I0Z3B2"/>
<dbReference type="PANTHER" id="PTHR22938:SF0">
    <property type="entry name" value="E3 UBIQUITIN-PROTEIN LIGASE ZNF598"/>
    <property type="match status" value="1"/>
</dbReference>
<evidence type="ECO:0000259" key="2">
    <source>
        <dbReference type="PROSITE" id="PS00028"/>
    </source>
</evidence>
<reference evidence="3 4" key="1">
    <citation type="journal article" date="2012" name="Genome Biol.">
        <title>The genome of the polar eukaryotic microalga coccomyxa subellipsoidea reveals traits of cold adaptation.</title>
        <authorList>
            <person name="Blanc G."/>
            <person name="Agarkova I."/>
            <person name="Grimwood J."/>
            <person name="Kuo A."/>
            <person name="Brueggeman A."/>
            <person name="Dunigan D."/>
            <person name="Gurnon J."/>
            <person name="Ladunga I."/>
            <person name="Lindquist E."/>
            <person name="Lucas S."/>
            <person name="Pangilinan J."/>
            <person name="Proschold T."/>
            <person name="Salamov A."/>
            <person name="Schmutz J."/>
            <person name="Weeks D."/>
            <person name="Yamada T."/>
            <person name="Claverie J.M."/>
            <person name="Grigoriev I."/>
            <person name="Van Etten J."/>
            <person name="Lomsadze A."/>
            <person name="Borodovsky M."/>
        </authorList>
    </citation>
    <scope>NUCLEOTIDE SEQUENCE [LARGE SCALE GENOMIC DNA]</scope>
    <source>
        <strain evidence="3 4">C-169</strain>
    </source>
</reference>
<dbReference type="InterPro" id="IPR056437">
    <property type="entry name" value="Znf-C2H2_ZNF598/HEL2"/>
</dbReference>
<dbReference type="OrthoDB" id="3838338at2759"/>
<dbReference type="Pfam" id="PF23230">
    <property type="entry name" value="zf-C2H2_13"/>
    <property type="match status" value="1"/>
</dbReference>
<feature type="region of interest" description="Disordered" evidence="1">
    <location>
        <begin position="425"/>
        <end position="488"/>
    </location>
</feature>
<comment type="caution">
    <text evidence="3">The sequence shown here is derived from an EMBL/GenBank/DDBJ whole genome shotgun (WGS) entry which is preliminary data.</text>
</comment>
<dbReference type="Proteomes" id="UP000007264">
    <property type="component" value="Unassembled WGS sequence"/>
</dbReference>
<dbReference type="PANTHER" id="PTHR22938">
    <property type="entry name" value="ZINC FINGER PROTEIN 598"/>
    <property type="match status" value="1"/>
</dbReference>
<dbReference type="SMART" id="SM00355">
    <property type="entry name" value="ZnF_C2H2"/>
    <property type="match status" value="3"/>
</dbReference>
<accession>I0Z3B2</accession>
<feature type="compositionally biased region" description="Polar residues" evidence="1">
    <location>
        <begin position="293"/>
        <end position="318"/>
    </location>
</feature>
<feature type="region of interest" description="Disordered" evidence="1">
    <location>
        <begin position="276"/>
        <end position="411"/>
    </location>
</feature>
<feature type="compositionally biased region" description="Polar residues" evidence="1">
    <location>
        <begin position="381"/>
        <end position="391"/>
    </location>
</feature>
<evidence type="ECO:0000313" key="4">
    <source>
        <dbReference type="Proteomes" id="UP000007264"/>
    </source>
</evidence>
<dbReference type="Gene3D" id="2.30.30.380">
    <property type="entry name" value="Zn-finger domain of Sec23/24"/>
    <property type="match status" value="1"/>
</dbReference>
<evidence type="ECO:0000313" key="3">
    <source>
        <dbReference type="EMBL" id="EIE25131.1"/>
    </source>
</evidence>
<gene>
    <name evidence="3" type="ORF">COCSUDRAFT_46598</name>
</gene>
<dbReference type="GO" id="GO:0016567">
    <property type="term" value="P:protein ubiquitination"/>
    <property type="evidence" value="ECO:0007669"/>
    <property type="project" value="TreeGrafter"/>
</dbReference>
<protein>
    <recommendedName>
        <fullName evidence="2">C2H2-type domain-containing protein</fullName>
    </recommendedName>
</protein>
<dbReference type="GO" id="GO:0061630">
    <property type="term" value="F:ubiquitin protein ligase activity"/>
    <property type="evidence" value="ECO:0007669"/>
    <property type="project" value="InterPro"/>
</dbReference>